<keyword evidence="2" id="KW-1185">Reference proteome</keyword>
<comment type="caution">
    <text evidence="1">The sequence shown here is derived from an EMBL/GenBank/DDBJ whole genome shotgun (WGS) entry which is preliminary data.</text>
</comment>
<dbReference type="PANTHER" id="PTHR12736">
    <property type="entry name" value="LANC-LIKE PROTEIN"/>
    <property type="match status" value="1"/>
</dbReference>
<dbReference type="InterPro" id="IPR007822">
    <property type="entry name" value="LANC-like"/>
</dbReference>
<dbReference type="PANTHER" id="PTHR12736:SF7">
    <property type="entry name" value="LANC-LIKE PROTEIN 3"/>
    <property type="match status" value="1"/>
</dbReference>
<proteinExistence type="predicted"/>
<dbReference type="SUPFAM" id="SSF158745">
    <property type="entry name" value="LanC-like"/>
    <property type="match status" value="1"/>
</dbReference>
<protein>
    <submittedName>
        <fullName evidence="1">Lanthionine synthetase C family protein</fullName>
    </submittedName>
</protein>
<organism evidence="1 2">
    <name type="scientific">Joostella atrarenae</name>
    <dbReference type="NCBI Taxonomy" id="679257"/>
    <lineage>
        <taxon>Bacteria</taxon>
        <taxon>Pseudomonadati</taxon>
        <taxon>Bacteroidota</taxon>
        <taxon>Flavobacteriia</taxon>
        <taxon>Flavobacteriales</taxon>
        <taxon>Flavobacteriaceae</taxon>
        <taxon>Joostella</taxon>
    </lineage>
</organism>
<evidence type="ECO:0000313" key="2">
    <source>
        <dbReference type="Proteomes" id="UP000829517"/>
    </source>
</evidence>
<dbReference type="RefSeq" id="WP_236960708.1">
    <property type="nucleotide sequence ID" value="NZ_JAETXX010000016.1"/>
</dbReference>
<accession>A0ABS9J7G2</accession>
<dbReference type="CDD" id="cd04793">
    <property type="entry name" value="LanC"/>
    <property type="match status" value="1"/>
</dbReference>
<dbReference type="PRINTS" id="PR01950">
    <property type="entry name" value="LANCSUPER"/>
</dbReference>
<dbReference type="Proteomes" id="UP000829517">
    <property type="component" value="Unassembled WGS sequence"/>
</dbReference>
<name>A0ABS9J7G2_9FLAO</name>
<reference evidence="1 2" key="1">
    <citation type="submission" date="2021-01" db="EMBL/GenBank/DDBJ databases">
        <title>Genome sequencing of Joostella atrarenae M1-2 (= KCTC 23194).</title>
        <authorList>
            <person name="Zakaria M.R."/>
            <person name="Lam M.Q."/>
            <person name="Chong C.S."/>
        </authorList>
    </citation>
    <scope>NUCLEOTIDE SEQUENCE [LARGE SCALE GENOMIC DNA]</scope>
    <source>
        <strain evidence="1 2">M1-2</strain>
    </source>
</reference>
<dbReference type="Gene3D" id="1.50.10.20">
    <property type="match status" value="1"/>
</dbReference>
<dbReference type="EMBL" id="JAETXX010000016">
    <property type="protein sequence ID" value="MCF8716359.1"/>
    <property type="molecule type" value="Genomic_DNA"/>
</dbReference>
<dbReference type="SMART" id="SM01260">
    <property type="entry name" value="LANC_like"/>
    <property type="match status" value="1"/>
</dbReference>
<sequence>MSRYINSSLINNNLLEKALKEFSTIIPKKFKDIENVGVIAGISGIALFQFYYARLLKDEKHADIGAEIISYCIDKINQGYSYPTYCNGIAGLGWVIQHLEANNFIELDCDELLTPFDDYLVNQMKFDLEKGNYDFLHGAMGYAYYFFKRFKNTKNIHLKNCYQQYIITFIKGLDIFPFNEESTIKWKSYIDTEELNNGHNLGVAHGISGIINFLSRLYQFDEFQKATSSLLNNSVMFLLGKEKKIPGGVSLYPNWVDFNSTPKYDSRVAWCYGDLGIGLSLFRAGKIMNDNYINKRALKVLMHTTKRKSPENTLVIDSGLCHGSYGNAQIYKTIFKESNDPTFQKMFEFWVKDGLLKANHKDGYAGYKRWNSLEQTWTPDLSLLEGISGIGLVMIDYLSESNTFWDECLMIS</sequence>
<dbReference type="InterPro" id="IPR033889">
    <property type="entry name" value="LanC"/>
</dbReference>
<dbReference type="PRINTS" id="PR01955">
    <property type="entry name" value="LANCFRANKIA"/>
</dbReference>
<evidence type="ECO:0000313" key="1">
    <source>
        <dbReference type="EMBL" id="MCF8716359.1"/>
    </source>
</evidence>
<gene>
    <name evidence="1" type="ORF">JM658_16130</name>
</gene>
<dbReference type="Pfam" id="PF05147">
    <property type="entry name" value="LANC_like"/>
    <property type="match status" value="1"/>
</dbReference>